<dbReference type="Proteomes" id="UP000694228">
    <property type="component" value="Chromosome"/>
</dbReference>
<name>A0A8F5VPK5_METHU</name>
<protein>
    <submittedName>
        <fullName evidence="1">Uncharacterized protein</fullName>
    </submittedName>
</protein>
<proteinExistence type="predicted"/>
<evidence type="ECO:0000313" key="1">
    <source>
        <dbReference type="EMBL" id="QXO95543.1"/>
    </source>
</evidence>
<accession>A0A8F5VPK5</accession>
<dbReference type="AlphaFoldDB" id="A0A8F5VPK5"/>
<evidence type="ECO:0000313" key="2">
    <source>
        <dbReference type="Proteomes" id="UP000694228"/>
    </source>
</evidence>
<reference evidence="1 2" key="1">
    <citation type="submission" date="2021-06" db="EMBL/GenBank/DDBJ databases">
        <title>Complete genome sequence of the secondary alcohol utilizing methanogen Methanospirillum hungatei strain GP1.</title>
        <authorList>
            <person name="Day L.A."/>
            <person name="Costa K.C."/>
        </authorList>
    </citation>
    <scope>NUCLEOTIDE SEQUENCE [LARGE SCALE GENOMIC DNA]</scope>
    <source>
        <strain evidence="1 2">GP1</strain>
    </source>
</reference>
<dbReference type="EMBL" id="CP077107">
    <property type="protein sequence ID" value="QXO95543.1"/>
    <property type="molecule type" value="Genomic_DNA"/>
</dbReference>
<sequence>MTGEGITKTPQDLTTPASYSIILSTSLTNRIYGIFQIQDGTVIEEIAESDYLV</sequence>
<gene>
    <name evidence="1" type="ORF">KSK55_03845</name>
</gene>
<dbReference type="OrthoDB" id="376999at2157"/>
<organism evidence="1 2">
    <name type="scientific">Methanospirillum hungatei</name>
    <dbReference type="NCBI Taxonomy" id="2203"/>
    <lineage>
        <taxon>Archaea</taxon>
        <taxon>Methanobacteriati</taxon>
        <taxon>Methanobacteriota</taxon>
        <taxon>Stenosarchaea group</taxon>
        <taxon>Methanomicrobia</taxon>
        <taxon>Methanomicrobiales</taxon>
        <taxon>Methanospirillaceae</taxon>
        <taxon>Methanospirillum</taxon>
    </lineage>
</organism>